<evidence type="ECO:0000256" key="1">
    <source>
        <dbReference type="SAM" id="MobiDB-lite"/>
    </source>
</evidence>
<evidence type="ECO:0000313" key="2">
    <source>
        <dbReference type="EMBL" id="CAI9180060.1"/>
    </source>
</evidence>
<name>A0ABN9A1D5_RANTA</name>
<protein>
    <submittedName>
        <fullName evidence="2">Uncharacterized protein</fullName>
    </submittedName>
</protein>
<gene>
    <name evidence="2" type="ORF">MRATA1EN1_LOCUS29022</name>
</gene>
<organism evidence="2 3">
    <name type="scientific">Rangifer tarandus platyrhynchus</name>
    <name type="common">Svalbard reindeer</name>
    <dbReference type="NCBI Taxonomy" id="3082113"/>
    <lineage>
        <taxon>Eukaryota</taxon>
        <taxon>Metazoa</taxon>
        <taxon>Chordata</taxon>
        <taxon>Craniata</taxon>
        <taxon>Vertebrata</taxon>
        <taxon>Euteleostomi</taxon>
        <taxon>Mammalia</taxon>
        <taxon>Eutheria</taxon>
        <taxon>Laurasiatheria</taxon>
        <taxon>Artiodactyla</taxon>
        <taxon>Ruminantia</taxon>
        <taxon>Pecora</taxon>
        <taxon>Cervidae</taxon>
        <taxon>Odocoileinae</taxon>
        <taxon>Rangifer</taxon>
    </lineage>
</organism>
<proteinExistence type="predicted"/>
<keyword evidence="3" id="KW-1185">Reference proteome</keyword>
<feature type="region of interest" description="Disordered" evidence="1">
    <location>
        <begin position="101"/>
        <end position="120"/>
    </location>
</feature>
<accession>A0ABN9A1D5</accession>
<dbReference type="Proteomes" id="UP001176941">
    <property type="component" value="Chromosome X"/>
</dbReference>
<dbReference type="EMBL" id="OX460343">
    <property type="protein sequence ID" value="CAI9180060.1"/>
    <property type="molecule type" value="Genomic_DNA"/>
</dbReference>
<evidence type="ECO:0000313" key="3">
    <source>
        <dbReference type="Proteomes" id="UP001176941"/>
    </source>
</evidence>
<sequence>MLAGHHGIWPVVPAVGISRSADLYHWPAVEKKKNTKTMISAADLSKYAKEKTKTKTSNQITGVHVTPSRCFKTPPSLAPRAGLASPVFHCLGRCLLSFSPSVHRDQPATHPSHQKRQAVE</sequence>
<reference evidence="2" key="1">
    <citation type="submission" date="2023-04" db="EMBL/GenBank/DDBJ databases">
        <authorList>
            <consortium name="ELIXIR-Norway"/>
        </authorList>
    </citation>
    <scope>NUCLEOTIDE SEQUENCE [LARGE SCALE GENOMIC DNA]</scope>
</reference>